<evidence type="ECO:0000313" key="4">
    <source>
        <dbReference type="Proteomes" id="UP001597286"/>
    </source>
</evidence>
<evidence type="ECO:0000256" key="2">
    <source>
        <dbReference type="SAM" id="MobiDB-lite"/>
    </source>
</evidence>
<sequence length="147" mass="15555">MLSIRPPVVSVAATGTGDAKMPDDTISRGWESTAVAATTVKSAGKRLASLVHEVNTGTVAVEITGKTDSAVLVSLAHYTALQEATFLLRSPELMDSLRRELARTLVPPAPDRSADADPSSATATCRRGSKAKARKKKRAKRKKKNSA</sequence>
<evidence type="ECO:0000256" key="1">
    <source>
        <dbReference type="ARBA" id="ARBA00009981"/>
    </source>
</evidence>
<dbReference type="EMBL" id="JBHUFB010000010">
    <property type="protein sequence ID" value="MFD1813135.1"/>
    <property type="molecule type" value="Genomic_DNA"/>
</dbReference>
<reference evidence="4" key="1">
    <citation type="journal article" date="2019" name="Int. J. Syst. Evol. Microbiol.">
        <title>The Global Catalogue of Microorganisms (GCM) 10K type strain sequencing project: providing services to taxonomists for standard genome sequencing and annotation.</title>
        <authorList>
            <consortium name="The Broad Institute Genomics Platform"/>
            <consortium name="The Broad Institute Genome Sequencing Center for Infectious Disease"/>
            <person name="Wu L."/>
            <person name="Ma J."/>
        </authorList>
    </citation>
    <scope>NUCLEOTIDE SEQUENCE [LARGE SCALE GENOMIC DNA]</scope>
    <source>
        <strain evidence="4">DT72</strain>
    </source>
</reference>
<dbReference type="Gene3D" id="3.40.1620.10">
    <property type="entry name" value="YefM-like domain"/>
    <property type="match status" value="1"/>
</dbReference>
<feature type="compositionally biased region" description="Basic residues" evidence="2">
    <location>
        <begin position="127"/>
        <end position="147"/>
    </location>
</feature>
<dbReference type="SUPFAM" id="SSF143120">
    <property type="entry name" value="YefM-like"/>
    <property type="match status" value="1"/>
</dbReference>
<gene>
    <name evidence="3" type="ORF">ACFSJG_12980</name>
</gene>
<comment type="caution">
    <text evidence="3">The sequence shown here is derived from an EMBL/GenBank/DDBJ whole genome shotgun (WGS) entry which is preliminary data.</text>
</comment>
<dbReference type="Proteomes" id="UP001597286">
    <property type="component" value="Unassembled WGS sequence"/>
</dbReference>
<dbReference type="NCBIfam" id="TIGR01552">
    <property type="entry name" value="phd_fam"/>
    <property type="match status" value="1"/>
</dbReference>
<protein>
    <submittedName>
        <fullName evidence="3">Type II toxin-antitoxin system Phd/YefM family antitoxin</fullName>
    </submittedName>
</protein>
<accession>A0ABW4P6V4</accession>
<dbReference type="RefSeq" id="WP_378485626.1">
    <property type="nucleotide sequence ID" value="NZ_JBHUFB010000010.1"/>
</dbReference>
<dbReference type="InterPro" id="IPR036165">
    <property type="entry name" value="YefM-like_sf"/>
</dbReference>
<evidence type="ECO:0000313" key="3">
    <source>
        <dbReference type="EMBL" id="MFD1813135.1"/>
    </source>
</evidence>
<keyword evidence="4" id="KW-1185">Reference proteome</keyword>
<comment type="similarity">
    <text evidence="1">Belongs to the phD/YefM antitoxin family.</text>
</comment>
<feature type="region of interest" description="Disordered" evidence="2">
    <location>
        <begin position="104"/>
        <end position="147"/>
    </location>
</feature>
<proteinExistence type="inferred from homology"/>
<name>A0ABW4P6V4_9NOCA</name>
<organism evidence="3 4">
    <name type="scientific">Rhodococcus gannanensis</name>
    <dbReference type="NCBI Taxonomy" id="1960308"/>
    <lineage>
        <taxon>Bacteria</taxon>
        <taxon>Bacillati</taxon>
        <taxon>Actinomycetota</taxon>
        <taxon>Actinomycetes</taxon>
        <taxon>Mycobacteriales</taxon>
        <taxon>Nocardiaceae</taxon>
        <taxon>Rhodococcus</taxon>
    </lineage>
</organism>